<dbReference type="InterPro" id="IPR009056">
    <property type="entry name" value="Cyt_c-like_dom"/>
</dbReference>
<sequence>MMFLIALANCKSPDNPAYQTTPYELIIPQEFPVMDIPADNRLTIEGVALGKKLYYDPILDKNQAKACATCHLQKQSFSSAPAVLPHVNLGWQHNWLWKGEVKGSLEDIMAFEVQDFFETDLANLNTHSEYPTLFKNAFGVDNIDYVDIEKALAQFLRTLNSGNSKFDQVQRGEAEFTNEESQGLELFFTEKGDCFHCHATTFFSDNQFHNNALDAKPAAGYFEVTGDSLDYGKFKSPTLRNIELTAPYMHDGRFATLEEVINFYSNGLQHSATVDPLMKQLNNGGIQLTIEEKAALLAFLRTLTDQDFITNPDFANN</sequence>
<dbReference type="Gene3D" id="1.10.760.10">
    <property type="entry name" value="Cytochrome c-like domain"/>
    <property type="match status" value="2"/>
</dbReference>
<dbReference type="AlphaFoldDB" id="A0A3B0U4F2"/>
<evidence type="ECO:0000256" key="4">
    <source>
        <dbReference type="ARBA" id="ARBA00022729"/>
    </source>
</evidence>
<keyword evidence="2" id="KW-0349">Heme</keyword>
<dbReference type="GO" id="GO:0020037">
    <property type="term" value="F:heme binding"/>
    <property type="evidence" value="ECO:0007669"/>
    <property type="project" value="InterPro"/>
</dbReference>
<evidence type="ECO:0000256" key="7">
    <source>
        <dbReference type="ARBA" id="ARBA00023004"/>
    </source>
</evidence>
<evidence type="ECO:0000256" key="3">
    <source>
        <dbReference type="ARBA" id="ARBA00022723"/>
    </source>
</evidence>
<dbReference type="PIRSF" id="PIRSF000294">
    <property type="entry name" value="Cytochrome-c_peroxidase"/>
    <property type="match status" value="1"/>
</dbReference>
<dbReference type="Pfam" id="PF03150">
    <property type="entry name" value="CCP_MauG"/>
    <property type="match status" value="1"/>
</dbReference>
<keyword evidence="3" id="KW-0479">Metal-binding</keyword>
<evidence type="ECO:0000256" key="6">
    <source>
        <dbReference type="ARBA" id="ARBA00023002"/>
    </source>
</evidence>
<gene>
    <name evidence="9" type="ORF">MNBD_BACTEROID06-802</name>
</gene>
<organism evidence="9">
    <name type="scientific">hydrothermal vent metagenome</name>
    <dbReference type="NCBI Taxonomy" id="652676"/>
    <lineage>
        <taxon>unclassified sequences</taxon>
        <taxon>metagenomes</taxon>
        <taxon>ecological metagenomes</taxon>
    </lineage>
</organism>
<dbReference type="InterPro" id="IPR051395">
    <property type="entry name" value="Cytochrome_c_Peroxidase/MauG"/>
</dbReference>
<dbReference type="PANTHER" id="PTHR30600:SF10">
    <property type="entry name" value="BLL6722 PROTEIN"/>
    <property type="match status" value="1"/>
</dbReference>
<keyword evidence="5" id="KW-0574">Periplasm</keyword>
<keyword evidence="7" id="KW-0408">Iron</keyword>
<dbReference type="InterPro" id="IPR036909">
    <property type="entry name" value="Cyt_c-like_dom_sf"/>
</dbReference>
<dbReference type="GO" id="GO:0004130">
    <property type="term" value="F:cytochrome-c peroxidase activity"/>
    <property type="evidence" value="ECO:0007669"/>
    <property type="project" value="TreeGrafter"/>
</dbReference>
<dbReference type="SUPFAM" id="SSF46626">
    <property type="entry name" value="Cytochrome c"/>
    <property type="match status" value="2"/>
</dbReference>
<feature type="domain" description="Cytochrome c" evidence="8">
    <location>
        <begin position="178"/>
        <end position="304"/>
    </location>
</feature>
<keyword evidence="6" id="KW-0560">Oxidoreductase</keyword>
<dbReference type="PANTHER" id="PTHR30600">
    <property type="entry name" value="CYTOCHROME C PEROXIDASE-RELATED"/>
    <property type="match status" value="1"/>
</dbReference>
<evidence type="ECO:0000256" key="5">
    <source>
        <dbReference type="ARBA" id="ARBA00022764"/>
    </source>
</evidence>
<dbReference type="GO" id="GO:0009055">
    <property type="term" value="F:electron transfer activity"/>
    <property type="evidence" value="ECO:0007669"/>
    <property type="project" value="InterPro"/>
</dbReference>
<comment type="subcellular location">
    <subcellularLocation>
        <location evidence="1">Periplasm</location>
    </subcellularLocation>
</comment>
<keyword evidence="4" id="KW-0732">Signal</keyword>
<dbReference type="EMBL" id="UOES01000033">
    <property type="protein sequence ID" value="VAW25891.1"/>
    <property type="molecule type" value="Genomic_DNA"/>
</dbReference>
<dbReference type="InterPro" id="IPR004852">
    <property type="entry name" value="Di-haem_cyt_c_peroxidsae"/>
</dbReference>
<accession>A0A3B0U4F2</accession>
<dbReference type="GO" id="GO:0046872">
    <property type="term" value="F:metal ion binding"/>
    <property type="evidence" value="ECO:0007669"/>
    <property type="project" value="UniProtKB-KW"/>
</dbReference>
<evidence type="ECO:0000256" key="1">
    <source>
        <dbReference type="ARBA" id="ARBA00004418"/>
    </source>
</evidence>
<dbReference type="InterPro" id="IPR026259">
    <property type="entry name" value="MauG/Cytc_peroxidase"/>
</dbReference>
<reference evidence="9" key="1">
    <citation type="submission" date="2018-06" db="EMBL/GenBank/DDBJ databases">
        <authorList>
            <person name="Zhirakovskaya E."/>
        </authorList>
    </citation>
    <scope>NUCLEOTIDE SEQUENCE</scope>
</reference>
<evidence type="ECO:0000256" key="2">
    <source>
        <dbReference type="ARBA" id="ARBA00022617"/>
    </source>
</evidence>
<protein>
    <recommendedName>
        <fullName evidence="8">Cytochrome c domain-containing protein</fullName>
    </recommendedName>
</protein>
<proteinExistence type="predicted"/>
<dbReference type="GO" id="GO:0042597">
    <property type="term" value="C:periplasmic space"/>
    <property type="evidence" value="ECO:0007669"/>
    <property type="project" value="UniProtKB-SubCell"/>
</dbReference>
<evidence type="ECO:0000259" key="8">
    <source>
        <dbReference type="PROSITE" id="PS51007"/>
    </source>
</evidence>
<dbReference type="PROSITE" id="PS51007">
    <property type="entry name" value="CYTC"/>
    <property type="match status" value="1"/>
</dbReference>
<name>A0A3B0U4F2_9ZZZZ</name>
<evidence type="ECO:0000313" key="9">
    <source>
        <dbReference type="EMBL" id="VAW25891.1"/>
    </source>
</evidence>